<evidence type="ECO:0000313" key="8">
    <source>
        <dbReference type="Proteomes" id="UP000253075"/>
    </source>
</evidence>
<feature type="modified residue" description="O-(pantetheine 4'-phosphoryl)serine" evidence="3">
    <location>
        <position position="39"/>
    </location>
</feature>
<accession>A0A081UME7</accession>
<dbReference type="GO" id="GO:0005737">
    <property type="term" value="C:cytoplasm"/>
    <property type="evidence" value="ECO:0007669"/>
    <property type="project" value="UniProtKB-SubCell"/>
</dbReference>
<dbReference type="eggNOG" id="COG0236">
    <property type="taxonomic scope" value="Bacteria"/>
</dbReference>
<reference evidence="7" key="5">
    <citation type="submission" date="2023-02" db="EMBL/GenBank/DDBJ databases">
        <title>The sequence of Aeromonas hydrophila K533.</title>
        <authorList>
            <person name="Luo X."/>
        </authorList>
    </citation>
    <scope>NUCLEOTIDE SEQUENCE</scope>
    <source>
        <strain evidence="7">K533</strain>
    </source>
</reference>
<organism evidence="5">
    <name type="scientific">Aeromonas hydrophila</name>
    <dbReference type="NCBI Taxonomy" id="644"/>
    <lineage>
        <taxon>Bacteria</taxon>
        <taxon>Pseudomonadati</taxon>
        <taxon>Pseudomonadota</taxon>
        <taxon>Gammaproteobacteria</taxon>
        <taxon>Aeromonadales</taxon>
        <taxon>Aeromonadaceae</taxon>
        <taxon>Aeromonas</taxon>
    </lineage>
</organism>
<keyword evidence="3" id="KW-0275">Fatty acid biosynthesis</keyword>
<keyword evidence="3" id="KW-0444">Lipid biosynthesis</keyword>
<keyword evidence="1 3" id="KW-0596">Phosphopantetheine</keyword>
<proteinExistence type="inferred from homology"/>
<reference evidence="6" key="3">
    <citation type="submission" date="2018-02" db="EMBL/GenBank/DDBJ databases">
        <authorList>
            <person name="Williamson C."/>
        </authorList>
    </citation>
    <scope>NUCLEOTIDE SEQUENCE</scope>
    <source>
        <strain evidence="6">AFG_SD03_1510_Ahy_093</strain>
    </source>
</reference>
<comment type="similarity">
    <text evidence="3">Belongs to the acyl carrier protein (ACP) family.</text>
</comment>
<comment type="function">
    <text evidence="3">Carrier of the growing fatty acid chain in fatty acid biosynthesis.</text>
</comment>
<dbReference type="PROSITE" id="PS50075">
    <property type="entry name" value="CARRIER"/>
    <property type="match status" value="1"/>
</dbReference>
<dbReference type="RefSeq" id="WP_011707160.1">
    <property type="nucleotide sequence ID" value="NZ_AP019193.1"/>
</dbReference>
<comment type="pathway">
    <text evidence="3">Lipid metabolism; fatty acid biosynthesis.</text>
</comment>
<keyword evidence="3" id="KW-0443">Lipid metabolism</keyword>
<dbReference type="EMBL" id="PUTQ01000002">
    <property type="protein sequence ID" value="RCF52778.1"/>
    <property type="molecule type" value="Genomic_DNA"/>
</dbReference>
<dbReference type="InterPro" id="IPR036736">
    <property type="entry name" value="ACP-like_sf"/>
</dbReference>
<dbReference type="Proteomes" id="UP000253075">
    <property type="component" value="Unassembled WGS sequence"/>
</dbReference>
<dbReference type="InterPro" id="IPR009081">
    <property type="entry name" value="PP-bd_ACP"/>
</dbReference>
<dbReference type="Pfam" id="PF00550">
    <property type="entry name" value="PP-binding"/>
    <property type="match status" value="1"/>
</dbReference>
<reference evidence="6 8" key="1">
    <citation type="journal article" date="2018" name="PLoS ONE">
        <title>Phenotypic characterization and whole genome analysis of extended-spectrum beta-lactamase-producing bacteria isolated from dogs in Germany.</title>
        <authorList>
            <person name="Boehmer T."/>
            <person name="Vogler A.J."/>
            <person name="Thomas A."/>
            <person name="Sauer S."/>
            <person name="Hergenroether M."/>
            <person name="Straubinger R.K."/>
            <person name="Birdsell D."/>
            <person name="Keim P."/>
            <person name="Sahl J.W."/>
            <person name="Williamson C.H."/>
            <person name="Riehm J.M."/>
        </authorList>
    </citation>
    <scope>NUCLEOTIDE SEQUENCE [LARGE SCALE GENOMIC DNA]</scope>
    <source>
        <strain evidence="6 8">AFG_SD03_1510_Ahy_093</strain>
    </source>
</reference>
<dbReference type="Proteomes" id="UP001214666">
    <property type="component" value="Chromosome"/>
</dbReference>
<reference evidence="5" key="4">
    <citation type="submission" date="2020-07" db="EMBL/GenBank/DDBJ databases">
        <title>Carbapenem Resistant Aeromonas hydrophila Carrying blacphA7 Isolated from Two Solid Organ Transplant Patients.</title>
        <authorList>
            <person name="Hilt E."/>
            <person name="Fitzwater S.P."/>
            <person name="Ward K."/>
            <person name="De St Maurice A."/>
            <person name="Chandrasekaran S."/>
            <person name="Garner O.B."/>
            <person name="Yang S."/>
        </authorList>
    </citation>
    <scope>NUCLEOTIDE SEQUENCE</scope>
    <source>
        <strain evidence="5">B-1</strain>
    </source>
</reference>
<dbReference type="NCBIfam" id="NF003757">
    <property type="entry name" value="PRK05350.1"/>
    <property type="match status" value="1"/>
</dbReference>
<sequence>MTRDDIFAQIKAALVELFEVDEEAITPEARLYQDLELDSIDAIDLVVHLQKLTGKKIKPEEFKSVRSVNDVVDAVERLLADA</sequence>
<dbReference type="OMA" id="MQTRDDI"/>
<evidence type="ECO:0000259" key="4">
    <source>
        <dbReference type="PROSITE" id="PS50075"/>
    </source>
</evidence>
<dbReference type="SUPFAM" id="SSF47336">
    <property type="entry name" value="ACP-like"/>
    <property type="match status" value="1"/>
</dbReference>
<dbReference type="InterPro" id="IPR003231">
    <property type="entry name" value="ACP"/>
</dbReference>
<evidence type="ECO:0000313" key="5">
    <source>
        <dbReference type="EMBL" id="MBC8673974.1"/>
    </source>
</evidence>
<dbReference type="EMBL" id="JACLAN010000003">
    <property type="protein sequence ID" value="MBC8673974.1"/>
    <property type="molecule type" value="Genomic_DNA"/>
</dbReference>
<protein>
    <recommendedName>
        <fullName evidence="3">Acyl carrier protein</fullName>
        <shortName evidence="3">ACP</shortName>
    </recommendedName>
</protein>
<dbReference type="AlphaFoldDB" id="A0A081UME7"/>
<feature type="domain" description="Carrier" evidence="4">
    <location>
        <begin position="4"/>
        <end position="79"/>
    </location>
</feature>
<dbReference type="GeneID" id="4489839"/>
<comment type="PTM">
    <text evidence="3">4'-phosphopantetheine is transferred from CoA to a specific serine of apo-ACP by AcpS. This modification is essential for activity because fatty acids are bound in thioester linkage to the sulfhydryl of the prosthetic group.</text>
</comment>
<name>A0A081UME7_AERHY</name>
<evidence type="ECO:0000256" key="1">
    <source>
        <dbReference type="ARBA" id="ARBA00022450"/>
    </source>
</evidence>
<dbReference type="HAMAP" id="MF_01217">
    <property type="entry name" value="Acyl_carrier"/>
    <property type="match status" value="1"/>
</dbReference>
<evidence type="ECO:0000256" key="3">
    <source>
        <dbReference type="HAMAP-Rule" id="MF_01217"/>
    </source>
</evidence>
<keyword evidence="2 3" id="KW-0597">Phosphoprotein</keyword>
<keyword evidence="3" id="KW-0963">Cytoplasm</keyword>
<dbReference type="GO" id="GO:0000036">
    <property type="term" value="F:acyl carrier activity"/>
    <property type="evidence" value="ECO:0007669"/>
    <property type="project" value="UniProtKB-UniRule"/>
</dbReference>
<reference evidence="8" key="2">
    <citation type="submission" date="2018-02" db="EMBL/GenBank/DDBJ databases">
        <title>Phenotypic characterization and whole genome analysis of multidrug-resistant, extended-spectrum beta-lactamase-producing bacteria isolated from dogs in Germany.</title>
        <authorList>
            <person name="Williamson C."/>
        </authorList>
    </citation>
    <scope>NUCLEOTIDE SEQUENCE [LARGE SCALE GENOMIC DNA]</scope>
    <source>
        <strain evidence="8">AFG_SD03_1510_Ahy_093</strain>
    </source>
</reference>
<dbReference type="KEGG" id="ahh:RY45_17495"/>
<evidence type="ECO:0000256" key="2">
    <source>
        <dbReference type="ARBA" id="ARBA00022553"/>
    </source>
</evidence>
<dbReference type="EMBL" id="CP118942">
    <property type="protein sequence ID" value="WEE25183.1"/>
    <property type="molecule type" value="Genomic_DNA"/>
</dbReference>
<gene>
    <name evidence="3" type="primary">acpP</name>
    <name evidence="6" type="ORF">C6C11_01435</name>
    <name evidence="5" type="ORF">H2136_08630</name>
    <name evidence="7" type="ORF">PY771_16155</name>
</gene>
<comment type="subcellular location">
    <subcellularLocation>
        <location evidence="3">Cytoplasm</location>
    </subcellularLocation>
</comment>
<dbReference type="Gene3D" id="1.10.1200.10">
    <property type="entry name" value="ACP-like"/>
    <property type="match status" value="1"/>
</dbReference>
<evidence type="ECO:0000313" key="7">
    <source>
        <dbReference type="EMBL" id="WEE25183.1"/>
    </source>
</evidence>
<keyword evidence="3" id="KW-0276">Fatty acid metabolism</keyword>
<dbReference type="KEGG" id="aaj:BOQ57_17380"/>
<evidence type="ECO:0000313" key="6">
    <source>
        <dbReference type="EMBL" id="RCF52778.1"/>
    </source>
</evidence>